<gene>
    <name evidence="1" type="ORF">CEY16_11590</name>
</gene>
<accession>A0A2I0QSN4</accession>
<dbReference type="RefSeq" id="WP_101332193.1">
    <property type="nucleotide sequence ID" value="NZ_PJNH01000003.1"/>
</dbReference>
<evidence type="ECO:0008006" key="3">
    <source>
        <dbReference type="Google" id="ProtNLM"/>
    </source>
</evidence>
<evidence type="ECO:0000313" key="1">
    <source>
        <dbReference type="EMBL" id="PKR77365.1"/>
    </source>
</evidence>
<dbReference type="Proteomes" id="UP000243524">
    <property type="component" value="Unassembled WGS sequence"/>
</dbReference>
<evidence type="ECO:0000313" key="2">
    <source>
        <dbReference type="Proteomes" id="UP000243524"/>
    </source>
</evidence>
<comment type="caution">
    <text evidence="1">The sequence shown here is derived from an EMBL/GenBank/DDBJ whole genome shotgun (WGS) entry which is preliminary data.</text>
</comment>
<dbReference type="AlphaFoldDB" id="A0A2I0QSN4"/>
<dbReference type="OrthoDB" id="2085436at2"/>
<proteinExistence type="predicted"/>
<sequence>MSNEYVMEGLANLFKGKEAVGGKLYLSEEELNHHPHKLNVQKGDTTIRLEEVSEIESKKSFKVLNNVMIVKTVSGEEHKFVVNKRNKWVDKINSLRERSETTTGV</sequence>
<dbReference type="EMBL" id="PJNH01000003">
    <property type="protein sequence ID" value="PKR77365.1"/>
    <property type="molecule type" value="Genomic_DNA"/>
</dbReference>
<keyword evidence="2" id="KW-1185">Reference proteome</keyword>
<protein>
    <recommendedName>
        <fullName evidence="3">GRAM domain-containing protein</fullName>
    </recommendedName>
</protein>
<organism evidence="1 2">
    <name type="scientific">Halalkalibacillus sediminis</name>
    <dbReference type="NCBI Taxonomy" id="2018042"/>
    <lineage>
        <taxon>Bacteria</taxon>
        <taxon>Bacillati</taxon>
        <taxon>Bacillota</taxon>
        <taxon>Bacilli</taxon>
        <taxon>Bacillales</taxon>
        <taxon>Bacillaceae</taxon>
        <taxon>Halalkalibacillus</taxon>
    </lineage>
</organism>
<reference evidence="1 2" key="1">
    <citation type="submission" date="2017-06" db="EMBL/GenBank/DDBJ databases">
        <title>the draft geome sequence of Illustriluteabacillus marina B3227.</title>
        <authorList>
            <person name="He R.-H."/>
            <person name="Du Z.-J."/>
        </authorList>
    </citation>
    <scope>NUCLEOTIDE SEQUENCE [LARGE SCALE GENOMIC DNA]</scope>
    <source>
        <strain evidence="1 2">B3227</strain>
    </source>
</reference>
<dbReference type="Gene3D" id="2.30.29.30">
    <property type="entry name" value="Pleckstrin-homology domain (PH domain)/Phosphotyrosine-binding domain (PTB)"/>
    <property type="match status" value="1"/>
</dbReference>
<dbReference type="InterPro" id="IPR011993">
    <property type="entry name" value="PH-like_dom_sf"/>
</dbReference>
<name>A0A2I0QSN4_9BACI</name>